<dbReference type="Proteomes" id="UP000192726">
    <property type="component" value="Chromosome"/>
</dbReference>
<feature type="compositionally biased region" description="Basic and acidic residues" evidence="1">
    <location>
        <begin position="92"/>
        <end position="108"/>
    </location>
</feature>
<proteinExistence type="predicted"/>
<keyword evidence="4" id="KW-1185">Reference proteome</keyword>
<evidence type="ECO:0000313" key="4">
    <source>
        <dbReference type="Proteomes" id="UP000192726"/>
    </source>
</evidence>
<feature type="region of interest" description="Disordered" evidence="1">
    <location>
        <begin position="88"/>
        <end position="108"/>
    </location>
</feature>
<accession>A0A1V0TSN3</accession>
<dbReference type="EMBL" id="CP020569">
    <property type="protein sequence ID" value="ARF55975.1"/>
    <property type="molecule type" value="Genomic_DNA"/>
</dbReference>
<dbReference type="KEGG" id="sgv:B1H19_18890"/>
<dbReference type="PROSITE" id="PS50943">
    <property type="entry name" value="HTH_CROC1"/>
    <property type="match status" value="1"/>
</dbReference>
<dbReference type="InterPro" id="IPR001387">
    <property type="entry name" value="Cro/C1-type_HTH"/>
</dbReference>
<evidence type="ECO:0000313" key="3">
    <source>
        <dbReference type="EMBL" id="ARF55975.1"/>
    </source>
</evidence>
<sequence length="108" mass="11430">MSHAAVSRILGAKATPTPDLLASMAPVLRVSLGELLVRAGIATEEQIERVGNRAAVDMPLTVEQAAALLGISDPQSVAMFVTFVTGLQQQEAQRKTDTDRQGTTGTER</sequence>
<organism evidence="3 4">
    <name type="scientific">Streptomyces gilvosporeus</name>
    <dbReference type="NCBI Taxonomy" id="553510"/>
    <lineage>
        <taxon>Bacteria</taxon>
        <taxon>Bacillati</taxon>
        <taxon>Actinomycetota</taxon>
        <taxon>Actinomycetes</taxon>
        <taxon>Kitasatosporales</taxon>
        <taxon>Streptomycetaceae</taxon>
        <taxon>Streptomyces</taxon>
    </lineage>
</organism>
<feature type="domain" description="HTH cro/C1-type" evidence="2">
    <location>
        <begin position="1"/>
        <end position="35"/>
    </location>
</feature>
<protein>
    <recommendedName>
        <fullName evidence="2">HTH cro/C1-type domain-containing protein</fullName>
    </recommendedName>
</protein>
<name>A0A1V0TSN3_9ACTN</name>
<evidence type="ECO:0000259" key="2">
    <source>
        <dbReference type="PROSITE" id="PS50943"/>
    </source>
</evidence>
<dbReference type="AlphaFoldDB" id="A0A1V0TSN3"/>
<reference evidence="3 4" key="1">
    <citation type="submission" date="2017-04" db="EMBL/GenBank/DDBJ databases">
        <title>Complete Genome Sequence of Streptomyces gilvosporeus F607, a Capable Producer of Natamycin.</title>
        <authorList>
            <person name="Zong G."/>
            <person name="Zhong C."/>
            <person name="Fu J."/>
            <person name="Qin R."/>
            <person name="Cao G."/>
        </authorList>
    </citation>
    <scope>NUCLEOTIDE SEQUENCE [LARGE SCALE GENOMIC DNA]</scope>
    <source>
        <strain evidence="3 4">F607</strain>
    </source>
</reference>
<gene>
    <name evidence="3" type="ORF">B1H19_18890</name>
</gene>
<evidence type="ECO:0000256" key="1">
    <source>
        <dbReference type="SAM" id="MobiDB-lite"/>
    </source>
</evidence>